<feature type="domain" description="PPIase FKBP-type" evidence="10">
    <location>
        <begin position="156"/>
        <end position="242"/>
    </location>
</feature>
<keyword evidence="6 7" id="KW-0413">Isomerase</keyword>
<evidence type="ECO:0000313" key="12">
    <source>
        <dbReference type="EnsemblMetazoa" id="CapteP173491"/>
    </source>
</evidence>
<dbReference type="FunCoup" id="R7U571">
    <property type="interactions" value="747"/>
</dbReference>
<dbReference type="InterPro" id="IPR050754">
    <property type="entry name" value="FKBP4/5/8-like"/>
</dbReference>
<organism evidence="11">
    <name type="scientific">Capitella teleta</name>
    <name type="common">Polychaete worm</name>
    <dbReference type="NCBI Taxonomy" id="283909"/>
    <lineage>
        <taxon>Eukaryota</taxon>
        <taxon>Metazoa</taxon>
        <taxon>Spiralia</taxon>
        <taxon>Lophotrochozoa</taxon>
        <taxon>Annelida</taxon>
        <taxon>Polychaeta</taxon>
        <taxon>Sedentaria</taxon>
        <taxon>Scolecida</taxon>
        <taxon>Capitellidae</taxon>
        <taxon>Capitella</taxon>
    </lineage>
</organism>
<evidence type="ECO:0000313" key="11">
    <source>
        <dbReference type="EMBL" id="ELU01505.1"/>
    </source>
</evidence>
<dbReference type="Gene3D" id="3.10.50.40">
    <property type="match status" value="2"/>
</dbReference>
<dbReference type="InterPro" id="IPR046357">
    <property type="entry name" value="PPIase_dom_sf"/>
</dbReference>
<dbReference type="Gene3D" id="1.25.40.10">
    <property type="entry name" value="Tetratricopeptide repeat domain"/>
    <property type="match status" value="1"/>
</dbReference>
<dbReference type="InterPro" id="IPR001179">
    <property type="entry name" value="PPIase_FKBP_dom"/>
</dbReference>
<reference evidence="11 13" key="2">
    <citation type="journal article" date="2013" name="Nature">
        <title>Insights into bilaterian evolution from three spiralian genomes.</title>
        <authorList>
            <person name="Simakov O."/>
            <person name="Marletaz F."/>
            <person name="Cho S.J."/>
            <person name="Edsinger-Gonzales E."/>
            <person name="Havlak P."/>
            <person name="Hellsten U."/>
            <person name="Kuo D.H."/>
            <person name="Larsson T."/>
            <person name="Lv J."/>
            <person name="Arendt D."/>
            <person name="Savage R."/>
            <person name="Osoegawa K."/>
            <person name="de Jong P."/>
            <person name="Grimwood J."/>
            <person name="Chapman J.A."/>
            <person name="Shapiro H."/>
            <person name="Aerts A."/>
            <person name="Otillar R.P."/>
            <person name="Terry A.Y."/>
            <person name="Boore J.L."/>
            <person name="Grigoriev I.V."/>
            <person name="Lindberg D.R."/>
            <person name="Seaver E.C."/>
            <person name="Weisblat D.A."/>
            <person name="Putnam N.H."/>
            <person name="Rokhsar D.S."/>
        </authorList>
    </citation>
    <scope>NUCLEOTIDE SEQUENCE</scope>
    <source>
        <strain evidence="11 13">I ESC-2004</strain>
    </source>
</reference>
<proteinExistence type="predicted"/>
<dbReference type="PROSITE" id="PS50005">
    <property type="entry name" value="TPR"/>
    <property type="match status" value="1"/>
</dbReference>
<keyword evidence="5 7" id="KW-0697">Rotamase</keyword>
<keyword evidence="13" id="KW-1185">Reference proteome</keyword>
<protein>
    <recommendedName>
        <fullName evidence="2 7">peptidylprolyl isomerase</fullName>
        <ecNumber evidence="2 7">5.2.1.8</ecNumber>
    </recommendedName>
</protein>
<dbReference type="PROSITE" id="PS50059">
    <property type="entry name" value="FKBP_PPIASE"/>
    <property type="match status" value="2"/>
</dbReference>
<feature type="region of interest" description="Disordered" evidence="9">
    <location>
        <begin position="451"/>
        <end position="476"/>
    </location>
</feature>
<dbReference type="EC" id="5.2.1.8" evidence="2 7"/>
<dbReference type="InterPro" id="IPR011990">
    <property type="entry name" value="TPR-like_helical_dom_sf"/>
</dbReference>
<sequence>MTGTESGQPAGAVDITENKDGGVLKEVKRAGTSTDKPRAGDKVSVHYVGTLTDGSEFDSSRKRGEYFTFQLGKGQVIKAWDLGVATMTRGELSVFTCRADYAYGERGSGSIPPNATLIFEVELFDWKGEDISPDKDNSITKSLIEDGSGYDTPNDGATVEVHLKGYHGDRVFQDEDIAFIVGEASEVGVIDGIEFAVKKFKKGESAQLKISAKHAYGLKGSTEYNIPANTDLVYEVKLNKFEKAKENWEMDAVEKLEQSEIVKAKGTNYFKASKFDLAQRYYMKIVDYLQSEDKLEGEEKQKREALLLAAYLNLAMCGLKLKKYLEVRENCDKALEMDSKNEKAFFRRGSASMQIQDFEDAIADFNRVLEVDPNNKAAKNQIIICQQTMKKIKEKEKQTYAGMFAKFAKIDAKRDPAYQVQSNSGDLFSGVHDWSNSMADGMLPLDQEMAAFGEKMPEPKYNCDDSQKENENPEDD</sequence>
<evidence type="ECO:0000256" key="3">
    <source>
        <dbReference type="ARBA" id="ARBA00022737"/>
    </source>
</evidence>
<dbReference type="Proteomes" id="UP000014760">
    <property type="component" value="Unassembled WGS sequence"/>
</dbReference>
<dbReference type="FunFam" id="3.10.50.40:FF:000013">
    <property type="entry name" value="Peptidylprolyl isomerase"/>
    <property type="match status" value="1"/>
</dbReference>
<dbReference type="SUPFAM" id="SSF48452">
    <property type="entry name" value="TPR-like"/>
    <property type="match status" value="1"/>
</dbReference>
<evidence type="ECO:0000256" key="8">
    <source>
        <dbReference type="PROSITE-ProRule" id="PRU00339"/>
    </source>
</evidence>
<accession>R7U571</accession>
<dbReference type="AlphaFoldDB" id="R7U571"/>
<dbReference type="OMA" id="FGAEGNE"/>
<feature type="compositionally biased region" description="Basic and acidic residues" evidence="9">
    <location>
        <begin position="455"/>
        <end position="476"/>
    </location>
</feature>
<feature type="compositionally biased region" description="Basic and acidic residues" evidence="9">
    <location>
        <begin position="16"/>
        <end position="39"/>
    </location>
</feature>
<evidence type="ECO:0000256" key="6">
    <source>
        <dbReference type="ARBA" id="ARBA00023235"/>
    </source>
</evidence>
<dbReference type="InterPro" id="IPR019734">
    <property type="entry name" value="TPR_rpt"/>
</dbReference>
<name>R7U571_CAPTE</name>
<evidence type="ECO:0000256" key="2">
    <source>
        <dbReference type="ARBA" id="ARBA00013194"/>
    </source>
</evidence>
<dbReference type="EnsemblMetazoa" id="CapteT173491">
    <property type="protein sequence ID" value="CapteP173491"/>
    <property type="gene ID" value="CapteG173491"/>
</dbReference>
<dbReference type="PANTHER" id="PTHR46512">
    <property type="entry name" value="PEPTIDYLPROLYL ISOMERASE"/>
    <property type="match status" value="1"/>
</dbReference>
<evidence type="ECO:0000256" key="5">
    <source>
        <dbReference type="ARBA" id="ARBA00023110"/>
    </source>
</evidence>
<dbReference type="SMART" id="SM00028">
    <property type="entry name" value="TPR"/>
    <property type="match status" value="3"/>
</dbReference>
<keyword evidence="3" id="KW-0677">Repeat</keyword>
<dbReference type="FunFam" id="3.10.50.40:FF:000056">
    <property type="entry name" value="Peptidylprolyl isomerase"/>
    <property type="match status" value="1"/>
</dbReference>
<feature type="domain" description="PPIase FKBP-type" evidence="10">
    <location>
        <begin position="40"/>
        <end position="127"/>
    </location>
</feature>
<feature type="region of interest" description="Disordered" evidence="9">
    <location>
        <begin position="1"/>
        <end position="39"/>
    </location>
</feature>
<feature type="repeat" description="TPR" evidence="8">
    <location>
        <begin position="342"/>
        <end position="375"/>
    </location>
</feature>
<reference evidence="12" key="3">
    <citation type="submission" date="2015-06" db="UniProtKB">
        <authorList>
            <consortium name="EnsemblMetazoa"/>
        </authorList>
    </citation>
    <scope>IDENTIFICATION</scope>
</reference>
<evidence type="ECO:0000259" key="10">
    <source>
        <dbReference type="PROSITE" id="PS50059"/>
    </source>
</evidence>
<dbReference type="PANTHER" id="PTHR46512:SF9">
    <property type="entry name" value="PEPTIDYLPROLYL ISOMERASE"/>
    <property type="match status" value="1"/>
</dbReference>
<evidence type="ECO:0000256" key="9">
    <source>
        <dbReference type="SAM" id="MobiDB-lite"/>
    </source>
</evidence>
<evidence type="ECO:0000313" key="13">
    <source>
        <dbReference type="Proteomes" id="UP000014760"/>
    </source>
</evidence>
<dbReference type="HOGENOM" id="CLU_013615_13_1_1"/>
<reference evidence="13" key="1">
    <citation type="submission" date="2012-12" db="EMBL/GenBank/DDBJ databases">
        <authorList>
            <person name="Hellsten U."/>
            <person name="Grimwood J."/>
            <person name="Chapman J.A."/>
            <person name="Shapiro H."/>
            <person name="Aerts A."/>
            <person name="Otillar R.P."/>
            <person name="Terry A.Y."/>
            <person name="Boore J.L."/>
            <person name="Simakov O."/>
            <person name="Marletaz F."/>
            <person name="Cho S.-J."/>
            <person name="Edsinger-Gonzales E."/>
            <person name="Havlak P."/>
            <person name="Kuo D.-H."/>
            <person name="Larsson T."/>
            <person name="Lv J."/>
            <person name="Arendt D."/>
            <person name="Savage R."/>
            <person name="Osoegawa K."/>
            <person name="de Jong P."/>
            <person name="Lindberg D.R."/>
            <person name="Seaver E.C."/>
            <person name="Weisblat D.A."/>
            <person name="Putnam N.H."/>
            <person name="Grigoriev I.V."/>
            <person name="Rokhsar D.S."/>
        </authorList>
    </citation>
    <scope>NUCLEOTIDE SEQUENCE</scope>
    <source>
        <strain evidence="13">I ESC-2004</strain>
    </source>
</reference>
<dbReference type="EMBL" id="KB305005">
    <property type="protein sequence ID" value="ELU01505.1"/>
    <property type="molecule type" value="Genomic_DNA"/>
</dbReference>
<dbReference type="PROSITE" id="PS50293">
    <property type="entry name" value="TPR_REGION"/>
    <property type="match status" value="1"/>
</dbReference>
<keyword evidence="4 8" id="KW-0802">TPR repeat</keyword>
<evidence type="ECO:0000256" key="1">
    <source>
        <dbReference type="ARBA" id="ARBA00000971"/>
    </source>
</evidence>
<dbReference type="GO" id="GO:0003755">
    <property type="term" value="F:peptidyl-prolyl cis-trans isomerase activity"/>
    <property type="evidence" value="ECO:0007669"/>
    <property type="project" value="UniProtKB-KW"/>
</dbReference>
<gene>
    <name evidence="11" type="ORF">CAPTEDRAFT_173491</name>
</gene>
<dbReference type="Pfam" id="PF13181">
    <property type="entry name" value="TPR_8"/>
    <property type="match status" value="1"/>
</dbReference>
<comment type="catalytic activity">
    <reaction evidence="1 7">
        <text>[protein]-peptidylproline (omega=180) = [protein]-peptidylproline (omega=0)</text>
        <dbReference type="Rhea" id="RHEA:16237"/>
        <dbReference type="Rhea" id="RHEA-COMP:10747"/>
        <dbReference type="Rhea" id="RHEA-COMP:10748"/>
        <dbReference type="ChEBI" id="CHEBI:83833"/>
        <dbReference type="ChEBI" id="CHEBI:83834"/>
        <dbReference type="EC" id="5.2.1.8"/>
    </reaction>
</comment>
<dbReference type="Pfam" id="PF00515">
    <property type="entry name" value="TPR_1"/>
    <property type="match status" value="1"/>
</dbReference>
<dbReference type="EMBL" id="AMQN01001733">
    <property type="status" value="NOT_ANNOTATED_CDS"/>
    <property type="molecule type" value="Genomic_DNA"/>
</dbReference>
<dbReference type="STRING" id="283909.R7U571"/>
<dbReference type="OrthoDB" id="433738at2759"/>
<dbReference type="Pfam" id="PF00254">
    <property type="entry name" value="FKBP_C"/>
    <property type="match status" value="2"/>
</dbReference>
<dbReference type="FunFam" id="1.25.40.10:FF:000008">
    <property type="entry name" value="Peptidylprolyl isomerase"/>
    <property type="match status" value="1"/>
</dbReference>
<evidence type="ECO:0000256" key="7">
    <source>
        <dbReference type="PROSITE-ProRule" id="PRU00277"/>
    </source>
</evidence>
<evidence type="ECO:0000256" key="4">
    <source>
        <dbReference type="ARBA" id="ARBA00022803"/>
    </source>
</evidence>
<dbReference type="SUPFAM" id="SSF54534">
    <property type="entry name" value="FKBP-like"/>
    <property type="match status" value="2"/>
</dbReference>